<protein>
    <recommendedName>
        <fullName evidence="4">FAR-17a/AIG1-like protein</fullName>
    </recommendedName>
</protein>
<feature type="transmembrane region" description="Helical" evidence="1">
    <location>
        <begin position="115"/>
        <end position="135"/>
    </location>
</feature>
<feature type="transmembrane region" description="Helical" evidence="1">
    <location>
        <begin position="147"/>
        <end position="165"/>
    </location>
</feature>
<gene>
    <name evidence="2" type="ORF">FHS07_001419</name>
</gene>
<dbReference type="RefSeq" id="WP_183419107.1">
    <property type="nucleotide sequence ID" value="NZ_JACHXY010000001.1"/>
</dbReference>
<sequence length="216" mass="23157">MPLASVAVPEPPRSTGRTRPLARVVVGSAVLLVVLYAYVLRIAVGDVSPFNFFGYFTNQTSSLTALVLIAVGGLALADRRPPAWLSVAWGVGAACLIVVAVVYNALVPGTGSAPVWVSVALHVVFPAVVLIDIAFSPDRPRLAWTRLWWVLPYPLVWITVVLLRGATDGWVPYGFLLPERGLPSLVLHVVGILTLLMVAATAVWALSRRTSRRSSA</sequence>
<feature type="transmembrane region" description="Helical" evidence="1">
    <location>
        <begin position="21"/>
        <end position="40"/>
    </location>
</feature>
<feature type="transmembrane region" description="Helical" evidence="1">
    <location>
        <begin position="185"/>
        <end position="206"/>
    </location>
</feature>
<dbReference type="AlphaFoldDB" id="A0A7W5GFD1"/>
<keyword evidence="1" id="KW-0472">Membrane</keyword>
<dbReference type="InterPro" id="IPR049713">
    <property type="entry name" value="Pr6Pr-like"/>
</dbReference>
<reference evidence="2 3" key="1">
    <citation type="submission" date="2020-08" db="EMBL/GenBank/DDBJ databases">
        <title>Genomic Encyclopedia of Type Strains, Phase III (KMG-III): the genomes of soil and plant-associated and newly described type strains.</title>
        <authorList>
            <person name="Whitman W."/>
        </authorList>
    </citation>
    <scope>NUCLEOTIDE SEQUENCE [LARGE SCALE GENOMIC DNA]</scope>
    <source>
        <strain evidence="2 3">CECT 8356</strain>
    </source>
</reference>
<dbReference type="EMBL" id="JACHXY010000001">
    <property type="protein sequence ID" value="MBB3157735.1"/>
    <property type="molecule type" value="Genomic_DNA"/>
</dbReference>
<comment type="caution">
    <text evidence="2">The sequence shown here is derived from an EMBL/GenBank/DDBJ whole genome shotgun (WGS) entry which is preliminary data.</text>
</comment>
<proteinExistence type="predicted"/>
<accession>A0A7W5GFD1</accession>
<keyword evidence="1" id="KW-1133">Transmembrane helix</keyword>
<feature type="transmembrane region" description="Helical" evidence="1">
    <location>
        <begin position="83"/>
        <end position="103"/>
    </location>
</feature>
<evidence type="ECO:0000313" key="3">
    <source>
        <dbReference type="Proteomes" id="UP000543579"/>
    </source>
</evidence>
<evidence type="ECO:0008006" key="4">
    <source>
        <dbReference type="Google" id="ProtNLM"/>
    </source>
</evidence>
<dbReference type="NCBIfam" id="NF038065">
    <property type="entry name" value="Pr6Pr"/>
    <property type="match status" value="1"/>
</dbReference>
<feature type="transmembrane region" description="Helical" evidence="1">
    <location>
        <begin position="52"/>
        <end position="76"/>
    </location>
</feature>
<organism evidence="2 3">
    <name type="scientific">Microbacterium proteolyticum</name>
    <dbReference type="NCBI Taxonomy" id="1572644"/>
    <lineage>
        <taxon>Bacteria</taxon>
        <taxon>Bacillati</taxon>
        <taxon>Actinomycetota</taxon>
        <taxon>Actinomycetes</taxon>
        <taxon>Micrococcales</taxon>
        <taxon>Microbacteriaceae</taxon>
        <taxon>Microbacterium</taxon>
    </lineage>
</organism>
<keyword evidence="1" id="KW-0812">Transmembrane</keyword>
<evidence type="ECO:0000313" key="2">
    <source>
        <dbReference type="EMBL" id="MBB3157735.1"/>
    </source>
</evidence>
<dbReference type="Proteomes" id="UP000543579">
    <property type="component" value="Unassembled WGS sequence"/>
</dbReference>
<evidence type="ECO:0000256" key="1">
    <source>
        <dbReference type="SAM" id="Phobius"/>
    </source>
</evidence>
<name>A0A7W5GFD1_9MICO</name>